<comment type="cofactor">
    <cofactor evidence="2">
        <name>Zn(2+)</name>
        <dbReference type="ChEBI" id="CHEBI:29105"/>
    </cofactor>
</comment>
<evidence type="ECO:0000313" key="10">
    <source>
        <dbReference type="Proteomes" id="UP001241092"/>
    </source>
</evidence>
<keyword evidence="7" id="KW-0170">Cobalt</keyword>
<proteinExistence type="inferred from homology"/>
<keyword evidence="6" id="KW-0862">Zinc</keyword>
<dbReference type="Pfam" id="PF07687">
    <property type="entry name" value="M20_dimer"/>
    <property type="match status" value="1"/>
</dbReference>
<dbReference type="InterPro" id="IPR050072">
    <property type="entry name" value="Peptidase_M20A"/>
</dbReference>
<dbReference type="EC" id="3.5.1.18" evidence="9"/>
<dbReference type="InterPro" id="IPR036264">
    <property type="entry name" value="Bact_exopeptidase_dim_dom"/>
</dbReference>
<evidence type="ECO:0000259" key="8">
    <source>
        <dbReference type="Pfam" id="PF07687"/>
    </source>
</evidence>
<dbReference type="SUPFAM" id="SSF55031">
    <property type="entry name" value="Bacterial exopeptidase dimerisation domain"/>
    <property type="match status" value="1"/>
</dbReference>
<dbReference type="Gene3D" id="3.30.70.360">
    <property type="match status" value="1"/>
</dbReference>
<evidence type="ECO:0000313" key="9">
    <source>
        <dbReference type="EMBL" id="BDY26702.1"/>
    </source>
</evidence>
<evidence type="ECO:0000256" key="5">
    <source>
        <dbReference type="ARBA" id="ARBA00022801"/>
    </source>
</evidence>
<dbReference type="EMBL" id="AP027452">
    <property type="protein sequence ID" value="BDY26702.1"/>
    <property type="molecule type" value="Genomic_DNA"/>
</dbReference>
<sequence length="388" mass="40316">MSTESPVIPDVVELLHDMVAIDTTNPGGDEAGAADLLAGLFARHGLDTAVDQFDPEHANIAATASFGTGGPTIVLNSHLDVVPAVGDWTTPAFAPEIRDGRMYGRGSADAKGSLAAMAVAVLRLVRADDTDGFCGTIKYTAVGDEEVGSRGARHLLASADGIDGAIIGEPTGLRLLSAHKGSVRPVIEIKGRAAHAAAPEKGLNAIHAAAPLLALLNDYAAELSTRVHPLTGAPTAVPVLIHGGEAPNAVPERCRITVDRRLVPGETASTALFEIESLLAKFNADQAPFTATIAECAPSTGGPSQTPDTSPFVATCRKALEDVHADSSLGGLIVNCDMTHFRAAGIPTVVIGPGELEAMHVCDESIQLDELRRAVDVYEAILRRFMTP</sequence>
<organism evidence="9 10">
    <name type="scientific">Mycolicibacterium mageritense</name>
    <name type="common">Mycobacterium mageritense</name>
    <dbReference type="NCBI Taxonomy" id="53462"/>
    <lineage>
        <taxon>Bacteria</taxon>
        <taxon>Bacillati</taxon>
        <taxon>Actinomycetota</taxon>
        <taxon>Actinomycetes</taxon>
        <taxon>Mycobacteriales</taxon>
        <taxon>Mycobacteriaceae</taxon>
        <taxon>Mycolicibacterium</taxon>
    </lineage>
</organism>
<dbReference type="Pfam" id="PF01546">
    <property type="entry name" value="Peptidase_M20"/>
    <property type="match status" value="1"/>
</dbReference>
<keyword evidence="5 9" id="KW-0378">Hydrolase</keyword>
<dbReference type="SUPFAM" id="SSF53187">
    <property type="entry name" value="Zn-dependent exopeptidases"/>
    <property type="match status" value="1"/>
</dbReference>
<evidence type="ECO:0000256" key="1">
    <source>
        <dbReference type="ARBA" id="ARBA00001941"/>
    </source>
</evidence>
<dbReference type="CDD" id="cd08659">
    <property type="entry name" value="M20_ArgE_DapE-like"/>
    <property type="match status" value="1"/>
</dbReference>
<reference evidence="9" key="1">
    <citation type="submission" date="2023-03" db="EMBL/GenBank/DDBJ databases">
        <title>Draft genome sequence of a Mycolicibacterium mageritense strain H4_3_1 isolated from a hybrid biological-inorganic system reactor.</title>
        <authorList>
            <person name="Feng X."/>
            <person name="Kazama D."/>
            <person name="Sato K."/>
            <person name="Kobayashi H."/>
        </authorList>
    </citation>
    <scope>NUCLEOTIDE SEQUENCE</scope>
    <source>
        <strain evidence="9">H4_3_1</strain>
    </source>
</reference>
<comment type="similarity">
    <text evidence="3">Belongs to the peptidase M20A family.</text>
</comment>
<evidence type="ECO:0000256" key="6">
    <source>
        <dbReference type="ARBA" id="ARBA00022833"/>
    </source>
</evidence>
<dbReference type="Gene3D" id="3.40.630.10">
    <property type="entry name" value="Zn peptidases"/>
    <property type="match status" value="2"/>
</dbReference>
<keyword evidence="4" id="KW-0479">Metal-binding</keyword>
<dbReference type="InterPro" id="IPR002933">
    <property type="entry name" value="Peptidase_M20"/>
</dbReference>
<comment type="cofactor">
    <cofactor evidence="1">
        <name>Co(2+)</name>
        <dbReference type="ChEBI" id="CHEBI:48828"/>
    </cofactor>
</comment>
<dbReference type="AlphaFoldDB" id="A0AAI8TQJ1"/>
<evidence type="ECO:0000256" key="3">
    <source>
        <dbReference type="ARBA" id="ARBA00006247"/>
    </source>
</evidence>
<name>A0AAI8TQJ1_MYCME</name>
<dbReference type="Proteomes" id="UP001241092">
    <property type="component" value="Chromosome"/>
</dbReference>
<dbReference type="RefSeq" id="WP_286213435.1">
    <property type="nucleotide sequence ID" value="NZ_AP027452.1"/>
</dbReference>
<dbReference type="GO" id="GO:0046872">
    <property type="term" value="F:metal ion binding"/>
    <property type="evidence" value="ECO:0007669"/>
    <property type="project" value="UniProtKB-KW"/>
</dbReference>
<evidence type="ECO:0000256" key="2">
    <source>
        <dbReference type="ARBA" id="ARBA00001947"/>
    </source>
</evidence>
<dbReference type="NCBIfam" id="TIGR01910">
    <property type="entry name" value="DapE-ArgE"/>
    <property type="match status" value="1"/>
</dbReference>
<protein>
    <submittedName>
        <fullName evidence="9">Succinyl-diaminopimelate desuccinylase</fullName>
        <ecNumber evidence="9">3.5.1.18</ecNumber>
    </submittedName>
</protein>
<feature type="domain" description="Peptidase M20 dimerisation" evidence="8">
    <location>
        <begin position="178"/>
        <end position="283"/>
    </location>
</feature>
<dbReference type="InterPro" id="IPR011650">
    <property type="entry name" value="Peptidase_M20_dimer"/>
</dbReference>
<evidence type="ECO:0000256" key="4">
    <source>
        <dbReference type="ARBA" id="ARBA00022723"/>
    </source>
</evidence>
<evidence type="ECO:0000256" key="7">
    <source>
        <dbReference type="ARBA" id="ARBA00023285"/>
    </source>
</evidence>
<accession>A0AAI8TQJ1</accession>
<dbReference type="InterPro" id="IPR010182">
    <property type="entry name" value="ArgE/DapE"/>
</dbReference>
<dbReference type="GO" id="GO:0009014">
    <property type="term" value="F:succinyl-diaminopimelate desuccinylase activity"/>
    <property type="evidence" value="ECO:0007669"/>
    <property type="project" value="UniProtKB-EC"/>
</dbReference>
<dbReference type="PANTHER" id="PTHR43808">
    <property type="entry name" value="ACETYLORNITHINE DEACETYLASE"/>
    <property type="match status" value="1"/>
</dbReference>
<gene>
    <name evidence="9" type="primary">dapE_3</name>
    <name evidence="9" type="ORF">hbim_00617</name>
</gene>